<evidence type="ECO:0000313" key="3">
    <source>
        <dbReference type="Proteomes" id="UP000232003"/>
    </source>
</evidence>
<gene>
    <name evidence="2" type="ORF">COO91_09787</name>
</gene>
<keyword evidence="2" id="KW-0614">Plasmid</keyword>
<feature type="compositionally biased region" description="Basic and acidic residues" evidence="1">
    <location>
        <begin position="73"/>
        <end position="83"/>
    </location>
</feature>
<dbReference type="AlphaFoldDB" id="A0A2K8T7D1"/>
<dbReference type="Proteomes" id="UP000232003">
    <property type="component" value="Plasmid pNFSY06"/>
</dbReference>
<geneLocation type="plasmid" evidence="3">
    <name>pnfsy06</name>
</geneLocation>
<dbReference type="EMBL" id="CP024791">
    <property type="protein sequence ID" value="AUB43606.1"/>
    <property type="molecule type" value="Genomic_DNA"/>
</dbReference>
<evidence type="ECO:0000313" key="2">
    <source>
        <dbReference type="EMBL" id="AUB43606.1"/>
    </source>
</evidence>
<name>A0A2K8T7D1_9NOSO</name>
<dbReference type="KEGG" id="nfl:COO91_09787"/>
<reference evidence="2 3" key="1">
    <citation type="submission" date="2017-11" db="EMBL/GenBank/DDBJ databases">
        <title>Complete genome of a free-living desiccation-tolerant cyanobacterium and its photosynthetic adaptation to extreme terrestrial habitat.</title>
        <authorList>
            <person name="Shang J."/>
        </authorList>
    </citation>
    <scope>NUCLEOTIDE SEQUENCE [LARGE SCALE GENOMIC DNA]</scope>
    <source>
        <strain evidence="2 3">CCNUN1</strain>
        <plasmid evidence="3">pnfsy06</plasmid>
    </source>
</reference>
<sequence>MIWGMGLQVLGKGCIQNLSPFPFPLSPLTEPYCHIPYLEVPTTVTAATAKEIQTLPAPSDITEKPESTTTKLQTEKLATKSTF</sequence>
<protein>
    <submittedName>
        <fullName evidence="2">Uncharacterized protein</fullName>
    </submittedName>
</protein>
<feature type="region of interest" description="Disordered" evidence="1">
    <location>
        <begin position="59"/>
        <end position="83"/>
    </location>
</feature>
<accession>A0A2K8T7D1</accession>
<keyword evidence="3" id="KW-1185">Reference proteome</keyword>
<proteinExistence type="predicted"/>
<evidence type="ECO:0000256" key="1">
    <source>
        <dbReference type="SAM" id="MobiDB-lite"/>
    </source>
</evidence>
<organism evidence="2 3">
    <name type="scientific">Nostoc flagelliforme CCNUN1</name>
    <dbReference type="NCBI Taxonomy" id="2038116"/>
    <lineage>
        <taxon>Bacteria</taxon>
        <taxon>Bacillati</taxon>
        <taxon>Cyanobacteriota</taxon>
        <taxon>Cyanophyceae</taxon>
        <taxon>Nostocales</taxon>
        <taxon>Nostocaceae</taxon>
        <taxon>Nostoc</taxon>
    </lineage>
</organism>